<evidence type="ECO:0000256" key="3">
    <source>
        <dbReference type="ARBA" id="ARBA00022917"/>
    </source>
</evidence>
<dbReference type="EMBL" id="QOKY01000202">
    <property type="protein sequence ID" value="RMZ53004.1"/>
    <property type="molecule type" value="Genomic_DNA"/>
</dbReference>
<dbReference type="InterPro" id="IPR036787">
    <property type="entry name" value="T_IF-3_N_sf"/>
</dbReference>
<organism evidence="5 6">
    <name type="scientific">Auxenochlorella protothecoides</name>
    <name type="common">Green microalga</name>
    <name type="synonym">Chlorella protothecoides</name>
    <dbReference type="NCBI Taxonomy" id="3075"/>
    <lineage>
        <taxon>Eukaryota</taxon>
        <taxon>Viridiplantae</taxon>
        <taxon>Chlorophyta</taxon>
        <taxon>core chlorophytes</taxon>
        <taxon>Trebouxiophyceae</taxon>
        <taxon>Chlorellales</taxon>
        <taxon>Chlorellaceae</taxon>
        <taxon>Auxenochlorella</taxon>
    </lineage>
</organism>
<dbReference type="SUPFAM" id="SSF55200">
    <property type="entry name" value="Translation initiation factor IF3, C-terminal domain"/>
    <property type="match status" value="1"/>
</dbReference>
<dbReference type="GO" id="GO:0003743">
    <property type="term" value="F:translation initiation factor activity"/>
    <property type="evidence" value="ECO:0007669"/>
    <property type="project" value="UniProtKB-KW"/>
</dbReference>
<dbReference type="Gene3D" id="3.10.20.80">
    <property type="entry name" value="Translation initiation factor 3 (IF-3), N-terminal domain"/>
    <property type="match status" value="1"/>
</dbReference>
<evidence type="ECO:0000259" key="4">
    <source>
        <dbReference type="Pfam" id="PF05198"/>
    </source>
</evidence>
<dbReference type="NCBIfam" id="TIGR00168">
    <property type="entry name" value="infC"/>
    <property type="match status" value="1"/>
</dbReference>
<evidence type="ECO:0000313" key="5">
    <source>
        <dbReference type="EMBL" id="RMZ53004.1"/>
    </source>
</evidence>
<protein>
    <recommendedName>
        <fullName evidence="4">Translation initiation factor 3 N-terminal domain-containing protein</fullName>
    </recommendedName>
</protein>
<reference evidence="6" key="1">
    <citation type="journal article" date="2018" name="Algal Res.">
        <title>Characterization of plant carbon substrate utilization by Auxenochlorella protothecoides.</title>
        <authorList>
            <person name="Vogler B.W."/>
            <person name="Starkenburg S.R."/>
            <person name="Sudasinghe N."/>
            <person name="Schambach J.Y."/>
            <person name="Rollin J.A."/>
            <person name="Pattathil S."/>
            <person name="Barry A.N."/>
        </authorList>
    </citation>
    <scope>NUCLEOTIDE SEQUENCE [LARGE SCALE GENOMIC DNA]</scope>
    <source>
        <strain evidence="6">UTEX 25</strain>
    </source>
</reference>
<evidence type="ECO:0000313" key="6">
    <source>
        <dbReference type="Proteomes" id="UP000279271"/>
    </source>
</evidence>
<dbReference type="InterPro" id="IPR036788">
    <property type="entry name" value="T_IF-3_C_sf"/>
</dbReference>
<evidence type="ECO:0000256" key="1">
    <source>
        <dbReference type="ARBA" id="ARBA00005439"/>
    </source>
</evidence>
<keyword evidence="2" id="KW-0396">Initiation factor</keyword>
<dbReference type="Gene3D" id="3.30.110.10">
    <property type="entry name" value="Translation initiation factor 3 (IF-3), C-terminal domain"/>
    <property type="match status" value="1"/>
</dbReference>
<dbReference type="Proteomes" id="UP000279271">
    <property type="component" value="Unassembled WGS sequence"/>
</dbReference>
<gene>
    <name evidence="5" type="ORF">APUTEX25_001123</name>
</gene>
<accession>A0A3M7KT24</accession>
<feature type="domain" description="Translation initiation factor 3 N-terminal" evidence="4">
    <location>
        <begin position="356"/>
        <end position="426"/>
    </location>
</feature>
<sequence>MAGCMIFLSSRQHDLVSSSFWMGPGSETCASRLAGRGLTSSRLEGVAGASPPDPTAARHALYEGMASALLSTPLQLDGPAGTQGHALGELFRTQGGTLVPVLMRLEVPVRALVAPIGDEVVARRLLAAVQAHVQPLLAENGLWMQDPRVYHATIFHASTHADPRAAPRRTIDAEVGAASAALDALCPMRTVLERVVATPGGALVACWQLLGGAEPARLRTALRAALPEAPTTQTVREQDILHTTLARLVAPPGTAPDGTGPAARLHAAAEAMTRDLCGLQLTLDRLWFVEEHDLLALALGGRYRKRALPLACSELGGDGQSLADNNYNKALCEAAFEAYKQCKQQEPELAAAPLKNQEIRAEEVRLVYPEAEGKATEVVALGDALAAARTRQLDLIMVSAVARPPVVRIADFDKVLYEMRKKAKTAAKQQREQQRLADPKEVRIGCRAAPNDLALKVGRARAFLEEGQHLRLSVLFKGARELAEARGVVLSILAHLEGVAVLKDIKHLEKAFKNQWGVQLAPVGQGMGGKAESIVAQLAEAERLYARAQALRAAQGWRPPPLHANAVRGPLANLEPVLTPVSRRGLGRLAERQVGCPPEAYRGRQGCRCTRAMNALPFKPG</sequence>
<keyword evidence="3" id="KW-0648">Protein biosynthesis</keyword>
<dbReference type="InterPro" id="IPR019814">
    <property type="entry name" value="Translation_initiation_fac_3_N"/>
</dbReference>
<comment type="caution">
    <text evidence="5">The sequence shown here is derived from an EMBL/GenBank/DDBJ whole genome shotgun (WGS) entry which is preliminary data.</text>
</comment>
<evidence type="ECO:0000256" key="2">
    <source>
        <dbReference type="ARBA" id="ARBA00022540"/>
    </source>
</evidence>
<dbReference type="InterPro" id="IPR001288">
    <property type="entry name" value="Translation_initiation_fac_3"/>
</dbReference>
<proteinExistence type="inferred from homology"/>
<dbReference type="PANTHER" id="PTHR37204">
    <property type="entry name" value="TRANSMEMBRANE PROTEIN"/>
    <property type="match status" value="1"/>
</dbReference>
<dbReference type="SUPFAM" id="SSF54364">
    <property type="entry name" value="Translation initiation factor IF3, N-terminal domain"/>
    <property type="match status" value="1"/>
</dbReference>
<dbReference type="PANTHER" id="PTHR37204:SF1">
    <property type="entry name" value="TRANSMEMBRANE PROTEIN"/>
    <property type="match status" value="1"/>
</dbReference>
<name>A0A3M7KT24_AUXPR</name>
<dbReference type="Pfam" id="PF05198">
    <property type="entry name" value="IF3_N"/>
    <property type="match status" value="1"/>
</dbReference>
<comment type="similarity">
    <text evidence="1">Belongs to the IF-3 family.</text>
</comment>
<dbReference type="AlphaFoldDB" id="A0A3M7KT24"/>